<organism evidence="2 3">
    <name type="scientific">Undibacterium danionis</name>
    <dbReference type="NCBI Taxonomy" id="1812100"/>
    <lineage>
        <taxon>Bacteria</taxon>
        <taxon>Pseudomonadati</taxon>
        <taxon>Pseudomonadota</taxon>
        <taxon>Betaproteobacteria</taxon>
        <taxon>Burkholderiales</taxon>
        <taxon>Oxalobacteraceae</taxon>
        <taxon>Undibacterium</taxon>
    </lineage>
</organism>
<protein>
    <submittedName>
        <fullName evidence="2">Uncharacterized protein</fullName>
    </submittedName>
</protein>
<proteinExistence type="predicted"/>
<keyword evidence="1" id="KW-0472">Membrane</keyword>
<gene>
    <name evidence="2" type="ORF">ACFFJH_05500</name>
</gene>
<feature type="transmembrane region" description="Helical" evidence="1">
    <location>
        <begin position="65"/>
        <end position="83"/>
    </location>
</feature>
<dbReference type="EMBL" id="JBHLXJ010000005">
    <property type="protein sequence ID" value="MFC0349252.1"/>
    <property type="molecule type" value="Genomic_DNA"/>
</dbReference>
<dbReference type="Proteomes" id="UP001589844">
    <property type="component" value="Unassembled WGS sequence"/>
</dbReference>
<evidence type="ECO:0000256" key="1">
    <source>
        <dbReference type="SAM" id="Phobius"/>
    </source>
</evidence>
<feature type="transmembrane region" description="Helical" evidence="1">
    <location>
        <begin position="133"/>
        <end position="154"/>
    </location>
</feature>
<name>A0ABV6IBP7_9BURK</name>
<sequence length="173" mass="20632">MRISSMNWKALFLTVFWVSLMAVFFAQVEIQIEGGAGWATSLPTWRLEQHWLLDIFWGGRAMTGYHAWMFPFVAMIFHLPFFFLHTWNWRLQARALACIMLFWIVEDFLWFILNPAFGWQRFNALDAFWHKQWWWGAPKDYWTFSVVAVVLFWYSFRSSDLSSTTSLGFGQAS</sequence>
<keyword evidence="1" id="KW-1133">Transmembrane helix</keyword>
<evidence type="ECO:0000313" key="3">
    <source>
        <dbReference type="Proteomes" id="UP001589844"/>
    </source>
</evidence>
<comment type="caution">
    <text evidence="2">The sequence shown here is derived from an EMBL/GenBank/DDBJ whole genome shotgun (WGS) entry which is preliminary data.</text>
</comment>
<dbReference type="RefSeq" id="WP_390210696.1">
    <property type="nucleotide sequence ID" value="NZ_JBHLXJ010000005.1"/>
</dbReference>
<evidence type="ECO:0000313" key="2">
    <source>
        <dbReference type="EMBL" id="MFC0349252.1"/>
    </source>
</evidence>
<feature type="transmembrane region" description="Helical" evidence="1">
    <location>
        <begin position="95"/>
        <end position="113"/>
    </location>
</feature>
<reference evidence="2 3" key="1">
    <citation type="submission" date="2024-09" db="EMBL/GenBank/DDBJ databases">
        <authorList>
            <person name="Sun Q."/>
            <person name="Mori K."/>
        </authorList>
    </citation>
    <scope>NUCLEOTIDE SEQUENCE [LARGE SCALE GENOMIC DNA]</scope>
    <source>
        <strain evidence="2 3">CCM 8677</strain>
    </source>
</reference>
<keyword evidence="1" id="KW-0812">Transmembrane</keyword>
<accession>A0ABV6IBP7</accession>
<keyword evidence="3" id="KW-1185">Reference proteome</keyword>